<feature type="domain" description="Exonuclease" evidence="2">
    <location>
        <begin position="1"/>
        <end position="145"/>
    </location>
</feature>
<feature type="non-terminal residue" evidence="3">
    <location>
        <position position="1"/>
    </location>
</feature>
<evidence type="ECO:0000313" key="3">
    <source>
        <dbReference type="EMBL" id="KKT53157.1"/>
    </source>
</evidence>
<dbReference type="SUPFAM" id="SSF53098">
    <property type="entry name" value="Ribonuclease H-like"/>
    <property type="match status" value="1"/>
</dbReference>
<dbReference type="Proteomes" id="UP000034752">
    <property type="component" value="Unassembled WGS sequence"/>
</dbReference>
<accession>A0A0G1KAB2</accession>
<reference evidence="3 4" key="1">
    <citation type="journal article" date="2015" name="Nature">
        <title>rRNA introns, odd ribosomes, and small enigmatic genomes across a large radiation of phyla.</title>
        <authorList>
            <person name="Brown C.T."/>
            <person name="Hug L.A."/>
            <person name="Thomas B.C."/>
            <person name="Sharon I."/>
            <person name="Castelle C.J."/>
            <person name="Singh A."/>
            <person name="Wilkins M.J."/>
            <person name="Williams K.H."/>
            <person name="Banfield J.F."/>
        </authorList>
    </citation>
    <scope>NUCLEOTIDE SEQUENCE [LARGE SCALE GENOMIC DNA]</scope>
</reference>
<evidence type="ECO:0000259" key="2">
    <source>
        <dbReference type="SMART" id="SM00479"/>
    </source>
</evidence>
<dbReference type="GO" id="GO:0045004">
    <property type="term" value="P:DNA replication proofreading"/>
    <property type="evidence" value="ECO:0007669"/>
    <property type="project" value="TreeGrafter"/>
</dbReference>
<dbReference type="AlphaFoldDB" id="A0A0G1KAB2"/>
<evidence type="ECO:0000256" key="1">
    <source>
        <dbReference type="SAM" id="MobiDB-lite"/>
    </source>
</evidence>
<dbReference type="GO" id="GO:0008408">
    <property type="term" value="F:3'-5' exonuclease activity"/>
    <property type="evidence" value="ECO:0007669"/>
    <property type="project" value="TreeGrafter"/>
</dbReference>
<dbReference type="FunFam" id="3.30.420.10:FF:000045">
    <property type="entry name" value="3'-5' exonuclease DinG"/>
    <property type="match status" value="1"/>
</dbReference>
<evidence type="ECO:0000313" key="4">
    <source>
        <dbReference type="Proteomes" id="UP000034752"/>
    </source>
</evidence>
<feature type="compositionally biased region" description="Polar residues" evidence="1">
    <location>
        <begin position="173"/>
        <end position="182"/>
    </location>
</feature>
<feature type="compositionally biased region" description="Basic and acidic residues" evidence="1">
    <location>
        <begin position="184"/>
        <end position="196"/>
    </location>
</feature>
<dbReference type="InterPro" id="IPR013520">
    <property type="entry name" value="Ribonucl_H"/>
</dbReference>
<dbReference type="EMBL" id="LCIJ01000002">
    <property type="protein sequence ID" value="KKT53157.1"/>
    <property type="molecule type" value="Genomic_DNA"/>
</dbReference>
<keyword evidence="3" id="KW-0378">Hydrolase</keyword>
<name>A0A0G1KAB2_UNCK3</name>
<dbReference type="SMART" id="SM00479">
    <property type="entry name" value="EXOIII"/>
    <property type="match status" value="1"/>
</dbReference>
<feature type="region of interest" description="Disordered" evidence="1">
    <location>
        <begin position="173"/>
        <end position="196"/>
    </location>
</feature>
<feature type="region of interest" description="Disordered" evidence="1">
    <location>
        <begin position="608"/>
        <end position="630"/>
    </location>
</feature>
<dbReference type="GO" id="GO:0004386">
    <property type="term" value="F:helicase activity"/>
    <property type="evidence" value="ECO:0007669"/>
    <property type="project" value="UniProtKB-KW"/>
</dbReference>
<protein>
    <submittedName>
        <fullName evidence="3">Rad3-related DNA helicase</fullName>
    </submittedName>
</protein>
<dbReference type="PANTHER" id="PTHR30231">
    <property type="entry name" value="DNA POLYMERASE III SUBUNIT EPSILON"/>
    <property type="match status" value="1"/>
</dbReference>
<dbReference type="InterPro" id="IPR036397">
    <property type="entry name" value="RNaseH_sf"/>
</dbReference>
<dbReference type="InterPro" id="IPR012337">
    <property type="entry name" value="RNaseH-like_sf"/>
</dbReference>
<comment type="caution">
    <text evidence="3">The sequence shown here is derived from an EMBL/GenBank/DDBJ whole genome shotgun (WGS) entry which is preliminary data.</text>
</comment>
<keyword evidence="3" id="KW-0067">ATP-binding</keyword>
<dbReference type="GO" id="GO:0003676">
    <property type="term" value="F:nucleic acid binding"/>
    <property type="evidence" value="ECO:0007669"/>
    <property type="project" value="InterPro"/>
</dbReference>
<gene>
    <name evidence="3" type="ORF">VE96_C0002G0001</name>
</gene>
<dbReference type="PANTHER" id="PTHR30231:SF41">
    <property type="entry name" value="DNA POLYMERASE III SUBUNIT EPSILON"/>
    <property type="match status" value="1"/>
</dbReference>
<sequence>LIEIAAARVVDGRITDRFRTFVKPVKTPLNTTVSVLTGIKPEDLVDAPDISEIKPKLLEFVGDLPITGHNISFDLDFLKANGIDPVGHSLDTLDLVITILPKLPYHSMQFLAQYFQLPAQPSHRAMDDVLATTDLLNVLIGYVQQLPSPVLKNVRAVLAKSDWEWSWVFDENSSWQSPSSFRHSGLDPESRQENKQKQILNPCLPARQANLAFGQSVSTVAKRLWRTLQDDGKETILGEIKIGFNLYELPPNTLQIPANIALASEDKTGILVVSNAAFNQTDWSLTQLTQQFGASVQLAADRLDFLLTKPQLKSTEVRLLIKVFLTGYPATPFNPNGLYLTKDEYYLWEQKLAPFRYTVDKLPDRAVMNFSTLWEMLEHNPDLLKERTIYLPQWLEFTDWTLFKSVRIFTALYLHAAVASRRDYVHDFITDNKVGDDMFKLLNNFGTQINNLWAAVEQLWQTAGGDKTSLINDWLTTQKSGKEVAQYADQAAATLEKFLEKVKSAPTNNTEANARQIEHTQKLLEYLQALSGKTEYKIYLEGYLDRVTLYIVKFPIANVWQELKEAKVVVASNNLLVSGAGDFMTNVFGESVAVSGLAPAFAGQAGQQVSSSPAKGRVGGDDETVDTRDDAGKKPITIVKTLPDRKSPDYEDKVFDYLRQNLRPDEKVMVVFSNNAQVGIFFEKYYQKISGVDLISYNVAGNSEILESKLSAKPNFALLVSNSNLFKYAKSVNCLQRVIFLTLPFDPPGTLGQVLATTKLKNDFTDYSLPRATLKFKQSLAELHDKTSEFWILDSRLINADWASPILSSLTGFSVREV</sequence>
<organism evidence="3 4">
    <name type="scientific">candidate division Kazan bacterium GW2011_GWA1_44_22</name>
    <dbReference type="NCBI Taxonomy" id="1620410"/>
    <lineage>
        <taxon>Bacteria</taxon>
        <taxon>Bacteria division Kazan-3B-28</taxon>
    </lineage>
</organism>
<dbReference type="Gene3D" id="3.30.420.10">
    <property type="entry name" value="Ribonuclease H-like superfamily/Ribonuclease H"/>
    <property type="match status" value="1"/>
</dbReference>
<dbReference type="GO" id="GO:0005829">
    <property type="term" value="C:cytosol"/>
    <property type="evidence" value="ECO:0007669"/>
    <property type="project" value="TreeGrafter"/>
</dbReference>
<proteinExistence type="predicted"/>
<dbReference type="CDD" id="cd06127">
    <property type="entry name" value="DEDDh"/>
    <property type="match status" value="1"/>
</dbReference>
<dbReference type="Pfam" id="PF00929">
    <property type="entry name" value="RNase_T"/>
    <property type="match status" value="1"/>
</dbReference>
<keyword evidence="3" id="KW-0347">Helicase</keyword>
<keyword evidence="3" id="KW-0547">Nucleotide-binding</keyword>